<protein>
    <recommendedName>
        <fullName evidence="1">Zinc finger HIT domain-containing protein</fullName>
    </recommendedName>
</protein>
<dbReference type="Proteomes" id="UP000265000">
    <property type="component" value="Unplaced"/>
</dbReference>
<dbReference type="AlphaFoldDB" id="A0A3Q2T2Q0"/>
<dbReference type="STRING" id="8078.ENSFHEP00000008148"/>
<keyword evidence="3" id="KW-1185">Reference proteome</keyword>
<dbReference type="InterPro" id="IPR048371">
    <property type="entry name" value="ZNHIT3_C"/>
</dbReference>
<dbReference type="Pfam" id="PF21373">
    <property type="entry name" value="ZNHIT3_C"/>
    <property type="match status" value="1"/>
</dbReference>
<organism evidence="2 3">
    <name type="scientific">Fundulus heteroclitus</name>
    <name type="common">Killifish</name>
    <name type="synonym">Mummichog</name>
    <dbReference type="NCBI Taxonomy" id="8078"/>
    <lineage>
        <taxon>Eukaryota</taxon>
        <taxon>Metazoa</taxon>
        <taxon>Chordata</taxon>
        <taxon>Craniata</taxon>
        <taxon>Vertebrata</taxon>
        <taxon>Euteleostomi</taxon>
        <taxon>Actinopterygii</taxon>
        <taxon>Neopterygii</taxon>
        <taxon>Teleostei</taxon>
        <taxon>Neoteleostei</taxon>
        <taxon>Acanthomorphata</taxon>
        <taxon>Ovalentaria</taxon>
        <taxon>Atherinomorphae</taxon>
        <taxon>Cyprinodontiformes</taxon>
        <taxon>Fundulidae</taxon>
        <taxon>Fundulus</taxon>
    </lineage>
</organism>
<sequence length="129" mass="13860">FRLCGVCRMGCGPVHARVCGHTGASGVLGGPGPVELVGGVDNVLCEDDIIDKVPLHRLQSLGNDPILRFSGENVSLFFLLVSFLYCAESKEAAMKAAMQEPLFVEFADQCLKVIENEGDNHEDGSCVMF</sequence>
<accession>A0A3Q2T2Q0</accession>
<evidence type="ECO:0000313" key="2">
    <source>
        <dbReference type="Ensembl" id="ENSFHEP00000008148.1"/>
    </source>
</evidence>
<reference evidence="2" key="1">
    <citation type="submission" date="2025-08" db="UniProtKB">
        <authorList>
            <consortium name="Ensembl"/>
        </authorList>
    </citation>
    <scope>IDENTIFICATION</scope>
</reference>
<dbReference type="Ensembl" id="ENSFHET00000002622.1">
    <property type="protein sequence ID" value="ENSFHEP00000008148.1"/>
    <property type="gene ID" value="ENSFHEG00000009339.1"/>
</dbReference>
<evidence type="ECO:0000313" key="3">
    <source>
        <dbReference type="Proteomes" id="UP000265000"/>
    </source>
</evidence>
<reference evidence="2" key="2">
    <citation type="submission" date="2025-09" db="UniProtKB">
        <authorList>
            <consortium name="Ensembl"/>
        </authorList>
    </citation>
    <scope>IDENTIFICATION</scope>
</reference>
<evidence type="ECO:0000259" key="1">
    <source>
        <dbReference type="Pfam" id="PF21373"/>
    </source>
</evidence>
<name>A0A3Q2T2Q0_FUNHE</name>
<proteinExistence type="predicted"/>
<feature type="domain" description="Zinc finger HIT" evidence="1">
    <location>
        <begin position="57"/>
        <end position="114"/>
    </location>
</feature>